<feature type="compositionally biased region" description="Low complexity" evidence="5">
    <location>
        <begin position="257"/>
        <end position="271"/>
    </location>
</feature>
<feature type="region of interest" description="Disordered" evidence="5">
    <location>
        <begin position="322"/>
        <end position="362"/>
    </location>
</feature>
<dbReference type="SUPFAM" id="SSF101278">
    <property type="entry name" value="N-terminal domain of adenylylcyclase associated protein, CAP"/>
    <property type="match status" value="1"/>
</dbReference>
<dbReference type="PROSITE" id="PS01089">
    <property type="entry name" value="CAP_2"/>
    <property type="match status" value="1"/>
</dbReference>
<dbReference type="SUPFAM" id="SSF69340">
    <property type="entry name" value="C-terminal domain of adenylylcyclase associated protein"/>
    <property type="match status" value="1"/>
</dbReference>
<dbReference type="InterPro" id="IPR036222">
    <property type="entry name" value="CAP_N_sf"/>
</dbReference>
<dbReference type="FunFam" id="2.160.20.70:FF:000001">
    <property type="entry name" value="Adenylyl cyclase-associated protein"/>
    <property type="match status" value="1"/>
</dbReference>
<dbReference type="InterPro" id="IPR017901">
    <property type="entry name" value="C-CAP_CF_C-like"/>
</dbReference>
<evidence type="ECO:0000313" key="7">
    <source>
        <dbReference type="Proteomes" id="UP000887563"/>
    </source>
</evidence>
<dbReference type="Gene3D" id="1.25.40.330">
    <property type="entry name" value="Adenylate cyclase-associated CAP, N-terminal domain"/>
    <property type="match status" value="1"/>
</dbReference>
<keyword evidence="4" id="KW-0472">Membrane</keyword>
<dbReference type="GO" id="GO:0019933">
    <property type="term" value="P:cAMP-mediated signaling"/>
    <property type="evidence" value="ECO:0007669"/>
    <property type="project" value="TreeGrafter"/>
</dbReference>
<dbReference type="GO" id="GO:0005886">
    <property type="term" value="C:plasma membrane"/>
    <property type="evidence" value="ECO:0007669"/>
    <property type="project" value="UniProtKB-SubCell"/>
</dbReference>
<dbReference type="InterPro" id="IPR006599">
    <property type="entry name" value="CARP_motif"/>
</dbReference>
<feature type="region of interest" description="Disordered" evidence="5">
    <location>
        <begin position="64"/>
        <end position="84"/>
    </location>
</feature>
<feature type="domain" description="C-CAP/cofactor C-like" evidence="6">
    <location>
        <begin position="362"/>
        <end position="497"/>
    </location>
</feature>
<evidence type="ECO:0000256" key="3">
    <source>
        <dbReference type="ARBA" id="ARBA00022475"/>
    </source>
</evidence>
<proteinExistence type="inferred from homology"/>
<dbReference type="GO" id="GO:0007015">
    <property type="term" value="P:actin filament organization"/>
    <property type="evidence" value="ECO:0007669"/>
    <property type="project" value="TreeGrafter"/>
</dbReference>
<dbReference type="InterPro" id="IPR016098">
    <property type="entry name" value="CAP/MinC_C"/>
</dbReference>
<evidence type="ECO:0000256" key="5">
    <source>
        <dbReference type="SAM" id="MobiDB-lite"/>
    </source>
</evidence>
<comment type="subcellular location">
    <subcellularLocation>
        <location evidence="1">Cell membrane</location>
        <topology evidence="1">Peripheral membrane protein</topology>
    </subcellularLocation>
</comment>
<feature type="region of interest" description="Disordered" evidence="5">
    <location>
        <begin position="253"/>
        <end position="299"/>
    </location>
</feature>
<feature type="compositionally biased region" description="Polar residues" evidence="5">
    <location>
        <begin position="324"/>
        <end position="339"/>
    </location>
</feature>
<dbReference type="PANTHER" id="PTHR10652:SF0">
    <property type="entry name" value="ADENYLYL CYCLASE-ASSOCIATED PROTEIN"/>
    <property type="match status" value="1"/>
</dbReference>
<comment type="similarity">
    <text evidence="2">Belongs to the CAP family.</text>
</comment>
<dbReference type="InterPro" id="IPR001837">
    <property type="entry name" value="Adenylate_cyclase-assoc_CAP"/>
</dbReference>
<dbReference type="Proteomes" id="UP000887563">
    <property type="component" value="Unplaced"/>
</dbReference>
<dbReference type="InterPro" id="IPR013912">
    <property type="entry name" value="Adenylate_cyclase-assoc_CAP_C"/>
</dbReference>
<accession>A0A914LY10</accession>
<dbReference type="InterPro" id="IPR036223">
    <property type="entry name" value="CAP_C_sf"/>
</dbReference>
<evidence type="ECO:0000256" key="4">
    <source>
        <dbReference type="ARBA" id="ARBA00023136"/>
    </source>
</evidence>
<dbReference type="PROSITE" id="PS51329">
    <property type="entry name" value="C_CAP_COFACTOR_C"/>
    <property type="match status" value="1"/>
</dbReference>
<keyword evidence="3" id="KW-1003">Cell membrane</keyword>
<dbReference type="InterPro" id="IPR053950">
    <property type="entry name" value="CAP_N"/>
</dbReference>
<dbReference type="Pfam" id="PF21938">
    <property type="entry name" value="CAP_N"/>
    <property type="match status" value="1"/>
</dbReference>
<evidence type="ECO:0000313" key="8">
    <source>
        <dbReference type="WBParaSite" id="Minc3s01027g19988"/>
    </source>
</evidence>
<sequence>MQNFYLWFKFSTDLFNNIQPLTNWVLFHMQLVDPKKIKMSADLNKLEGLVGRLEMAVQRQEALYNKPGLSPKPTSIPPPAGGNASVPSSIKAYDDLVNNALKAFVAVSKKIGGPIGQMADKVSVAFDSQRRAIWEGIGRPEPNDNQKQQLLQPVVEQVGIVCAFKEQNKTNKSVFNHLAAVSEGLSALGWLGVKPTPGPYVKEMFDVAMFYVNRVRSENKGDNNHSEWAKSWCDVFVALQGYIKQWHTTGLSWNSAPGSQPSGTTPKSSGGAPPPPPPPSNDLLAQMANKQCGGGGKDQGRQALFAELNKGDAITSGLKKVTADMQTHKNPQLRTQSTVPADKGKSPQKSVSPSGKAGIEKPPKIELKNQKVWEIEYHKDNRQIQIQADLKHSVYIFRCENSVIQIKGKANSVTVDSCKKTSVVFDALLSQVEVINCQSIELQTLGSLPTISIQKTDGCQVYLSKESLNAEIVTSKSSEMNILVPKGADGDFTEFPVPEQFKTTYNVKENKLQTQVSDIV</sequence>
<dbReference type="InterPro" id="IPR028417">
    <property type="entry name" value="CAP_CS_C"/>
</dbReference>
<dbReference type="FunFam" id="1.25.40.330:FF:000001">
    <property type="entry name" value="Adenylyl cyclase-associated protein"/>
    <property type="match status" value="1"/>
</dbReference>
<dbReference type="WBParaSite" id="Minc3s01027g19988">
    <property type="protein sequence ID" value="Minc3s01027g19988"/>
    <property type="gene ID" value="Minc3s01027g19988"/>
</dbReference>
<evidence type="ECO:0000256" key="2">
    <source>
        <dbReference type="ARBA" id="ARBA00007659"/>
    </source>
</evidence>
<dbReference type="GO" id="GO:0003779">
    <property type="term" value="F:actin binding"/>
    <property type="evidence" value="ECO:0007669"/>
    <property type="project" value="InterPro"/>
</dbReference>
<dbReference type="Pfam" id="PF08603">
    <property type="entry name" value="CAP_C"/>
    <property type="match status" value="1"/>
</dbReference>
<keyword evidence="7" id="KW-1185">Reference proteome</keyword>
<dbReference type="AlphaFoldDB" id="A0A914LY10"/>
<evidence type="ECO:0000256" key="1">
    <source>
        <dbReference type="ARBA" id="ARBA00004202"/>
    </source>
</evidence>
<dbReference type="GO" id="GO:0000902">
    <property type="term" value="P:cell morphogenesis"/>
    <property type="evidence" value="ECO:0007669"/>
    <property type="project" value="TreeGrafter"/>
</dbReference>
<dbReference type="SMART" id="SM00673">
    <property type="entry name" value="CARP"/>
    <property type="match status" value="2"/>
</dbReference>
<protein>
    <submittedName>
        <fullName evidence="8">C-CAP/cofactor C-like domain-containing protein</fullName>
    </submittedName>
</protein>
<dbReference type="PANTHER" id="PTHR10652">
    <property type="entry name" value="ADENYLYL CYCLASE-ASSOCIATED PROTEIN"/>
    <property type="match status" value="1"/>
</dbReference>
<evidence type="ECO:0000259" key="6">
    <source>
        <dbReference type="PROSITE" id="PS51329"/>
    </source>
</evidence>
<dbReference type="Gene3D" id="2.160.20.70">
    <property type="match status" value="1"/>
</dbReference>
<reference evidence="8" key="1">
    <citation type="submission" date="2022-11" db="UniProtKB">
        <authorList>
            <consortium name="WormBaseParasite"/>
        </authorList>
    </citation>
    <scope>IDENTIFICATION</scope>
</reference>
<dbReference type="GO" id="GO:0005737">
    <property type="term" value="C:cytoplasm"/>
    <property type="evidence" value="ECO:0007669"/>
    <property type="project" value="TreeGrafter"/>
</dbReference>
<name>A0A914LY10_MELIC</name>
<dbReference type="GO" id="GO:0008179">
    <property type="term" value="F:adenylate cyclase binding"/>
    <property type="evidence" value="ECO:0007669"/>
    <property type="project" value="TreeGrafter"/>
</dbReference>
<organism evidence="7 8">
    <name type="scientific">Meloidogyne incognita</name>
    <name type="common">Southern root-knot nematode worm</name>
    <name type="synonym">Oxyuris incognita</name>
    <dbReference type="NCBI Taxonomy" id="6306"/>
    <lineage>
        <taxon>Eukaryota</taxon>
        <taxon>Metazoa</taxon>
        <taxon>Ecdysozoa</taxon>
        <taxon>Nematoda</taxon>
        <taxon>Chromadorea</taxon>
        <taxon>Rhabditida</taxon>
        <taxon>Tylenchina</taxon>
        <taxon>Tylenchomorpha</taxon>
        <taxon>Tylenchoidea</taxon>
        <taxon>Meloidogynidae</taxon>
        <taxon>Meloidogyninae</taxon>
        <taxon>Meloidogyne</taxon>
        <taxon>Meloidogyne incognita group</taxon>
    </lineage>
</organism>